<dbReference type="EnsemblPlants" id="Kaladp1078s0002.1.v1.1">
    <property type="protein sequence ID" value="Kaladp1078s0002.1.v1.1"/>
    <property type="gene ID" value="Kaladp1078s0002.v1.1"/>
</dbReference>
<proteinExistence type="inferred from homology"/>
<dbReference type="GO" id="GO:0030289">
    <property type="term" value="C:protein phosphatase 4 complex"/>
    <property type="evidence" value="ECO:0007669"/>
    <property type="project" value="InterPro"/>
</dbReference>
<evidence type="ECO:0000313" key="4">
    <source>
        <dbReference type="Proteomes" id="UP000594263"/>
    </source>
</evidence>
<dbReference type="InterPro" id="IPR015267">
    <property type="entry name" value="PPP4R2"/>
</dbReference>
<sequence length="244" mass="26895">MDASSSENVETAVISSEVNQLSSPIVPPSVSQGGLLLKNEVNEEEVSRTLELIASTGRFWCDWEHLRNLLSYKLKQVLSEYPEASMNDDQQIFSLGETFPELVNRLENELHNFTDGAPFTLQRICEILLAARSIYSKLPKLVLALEKNLLVTSTLAVSTDPPPSVMSSPGEQTLVEPEKESEEGCSHLISLPNGVEPTLEVKDEIMAEVEEGDADVHDEMTIDTEAHETKTEASNVMVNPNSNL</sequence>
<dbReference type="AlphaFoldDB" id="A0A7N0VL36"/>
<dbReference type="GO" id="GO:0005634">
    <property type="term" value="C:nucleus"/>
    <property type="evidence" value="ECO:0007669"/>
    <property type="project" value="EnsemblPlants"/>
</dbReference>
<organism evidence="3 4">
    <name type="scientific">Kalanchoe fedtschenkoi</name>
    <name type="common">Lavender scallops</name>
    <name type="synonym">South American air plant</name>
    <dbReference type="NCBI Taxonomy" id="63787"/>
    <lineage>
        <taxon>Eukaryota</taxon>
        <taxon>Viridiplantae</taxon>
        <taxon>Streptophyta</taxon>
        <taxon>Embryophyta</taxon>
        <taxon>Tracheophyta</taxon>
        <taxon>Spermatophyta</taxon>
        <taxon>Magnoliopsida</taxon>
        <taxon>eudicotyledons</taxon>
        <taxon>Gunneridae</taxon>
        <taxon>Pentapetalae</taxon>
        <taxon>Saxifragales</taxon>
        <taxon>Crassulaceae</taxon>
        <taxon>Kalanchoe</taxon>
    </lineage>
</organism>
<dbReference type="Gramene" id="Kaladp1078s0002.1.v1.1">
    <property type="protein sequence ID" value="Kaladp1078s0002.1.v1.1"/>
    <property type="gene ID" value="Kaladp1078s0002.v1.1"/>
</dbReference>
<feature type="region of interest" description="Disordered" evidence="2">
    <location>
        <begin position="158"/>
        <end position="183"/>
    </location>
</feature>
<keyword evidence="4" id="KW-1185">Reference proteome</keyword>
<evidence type="ECO:0000256" key="2">
    <source>
        <dbReference type="SAM" id="MobiDB-lite"/>
    </source>
</evidence>
<evidence type="ECO:0000313" key="3">
    <source>
        <dbReference type="EnsemblPlants" id="Kaladp1078s0002.1.v1.1"/>
    </source>
</evidence>
<dbReference type="GO" id="GO:0019888">
    <property type="term" value="F:protein phosphatase regulator activity"/>
    <property type="evidence" value="ECO:0007669"/>
    <property type="project" value="InterPro"/>
</dbReference>
<evidence type="ECO:0008006" key="5">
    <source>
        <dbReference type="Google" id="ProtNLM"/>
    </source>
</evidence>
<dbReference type="Proteomes" id="UP000594263">
    <property type="component" value="Unplaced"/>
</dbReference>
<accession>A0A7N0VL36</accession>
<protein>
    <recommendedName>
        <fullName evidence="5">Serine/threonine-protein phosphatase 4 regulatory subunit 2</fullName>
    </recommendedName>
</protein>
<evidence type="ECO:0000256" key="1">
    <source>
        <dbReference type="ARBA" id="ARBA00009207"/>
    </source>
</evidence>
<dbReference type="PANTHER" id="PTHR16487:SF0">
    <property type="entry name" value="PROTEIN PHOSPHATASE 4 REGULATORY SUBUNIT 2-RELATED"/>
    <property type="match status" value="1"/>
</dbReference>
<dbReference type="OMA" id="ANWTQNG"/>
<dbReference type="Pfam" id="PF09184">
    <property type="entry name" value="PPP4R2"/>
    <property type="match status" value="1"/>
</dbReference>
<comment type="similarity">
    <text evidence="1">Belongs to the PPP4R2 family.</text>
</comment>
<dbReference type="GO" id="GO:0005829">
    <property type="term" value="C:cytosol"/>
    <property type="evidence" value="ECO:0007669"/>
    <property type="project" value="EnsemblPlants"/>
</dbReference>
<reference evidence="3" key="1">
    <citation type="submission" date="2021-01" db="UniProtKB">
        <authorList>
            <consortium name="EnsemblPlants"/>
        </authorList>
    </citation>
    <scope>IDENTIFICATION</scope>
</reference>
<name>A0A7N0VL36_KALFE</name>
<dbReference type="PANTHER" id="PTHR16487">
    <property type="entry name" value="PPP4R2-RELATED PROTEIN"/>
    <property type="match status" value="1"/>
</dbReference>